<gene>
    <name evidence="6" type="ORF">A3D59_03635</name>
</gene>
<evidence type="ECO:0000313" key="6">
    <source>
        <dbReference type="EMBL" id="OHA67633.1"/>
    </source>
</evidence>
<dbReference type="InterPro" id="IPR001684">
    <property type="entry name" value="Ribosomal_bL27"/>
</dbReference>
<comment type="caution">
    <text evidence="6">The sequence shown here is derived from an EMBL/GenBank/DDBJ whole genome shotgun (WGS) entry which is preliminary data.</text>
</comment>
<evidence type="ECO:0000313" key="7">
    <source>
        <dbReference type="Proteomes" id="UP000179258"/>
    </source>
</evidence>
<dbReference type="FunFam" id="2.40.50.100:FF:000020">
    <property type="entry name" value="50S ribosomal protein L27"/>
    <property type="match status" value="1"/>
</dbReference>
<dbReference type="GO" id="GO:0003735">
    <property type="term" value="F:structural constituent of ribosome"/>
    <property type="evidence" value="ECO:0007669"/>
    <property type="project" value="InterPro"/>
</dbReference>
<dbReference type="Pfam" id="PF01016">
    <property type="entry name" value="Ribosomal_L27"/>
    <property type="match status" value="1"/>
</dbReference>
<dbReference type="InterPro" id="IPR018261">
    <property type="entry name" value="Ribosomal_bL27_CS"/>
</dbReference>
<dbReference type="Proteomes" id="UP000179258">
    <property type="component" value="Unassembled WGS sequence"/>
</dbReference>
<sequence>MATTKATGSTHLGRDSQPKYLGVKLYDGQPAKVGQVLVRQRGTKFIPGKNVRRGGDDTLYALKGGVVKFTTKRKTRFDNSQRIVKIVNVEPL</sequence>
<protein>
    <recommendedName>
        <fullName evidence="4">Large ribosomal subunit protein bL27</fullName>
    </recommendedName>
    <alternativeName>
        <fullName evidence="5">50S ribosomal protein L27</fullName>
    </alternativeName>
</protein>
<evidence type="ECO:0000256" key="2">
    <source>
        <dbReference type="ARBA" id="ARBA00022980"/>
    </source>
</evidence>
<keyword evidence="2 6" id="KW-0689">Ribosomal protein</keyword>
<dbReference type="GO" id="GO:0022625">
    <property type="term" value="C:cytosolic large ribosomal subunit"/>
    <property type="evidence" value="ECO:0007669"/>
    <property type="project" value="TreeGrafter"/>
</dbReference>
<evidence type="ECO:0000256" key="1">
    <source>
        <dbReference type="ARBA" id="ARBA00010797"/>
    </source>
</evidence>
<dbReference type="PANTHER" id="PTHR15893">
    <property type="entry name" value="RIBOSOMAL PROTEIN L27"/>
    <property type="match status" value="1"/>
</dbReference>
<dbReference type="GO" id="GO:0006412">
    <property type="term" value="P:translation"/>
    <property type="evidence" value="ECO:0007669"/>
    <property type="project" value="InterPro"/>
</dbReference>
<proteinExistence type="inferred from homology"/>
<dbReference type="PROSITE" id="PS00831">
    <property type="entry name" value="RIBOSOMAL_L27"/>
    <property type="match status" value="1"/>
</dbReference>
<accession>A0A1G2R484</accession>
<dbReference type="AlphaFoldDB" id="A0A1G2R484"/>
<reference evidence="6 7" key="1">
    <citation type="journal article" date="2016" name="Nat. Commun.">
        <title>Thousands of microbial genomes shed light on interconnected biogeochemical processes in an aquifer system.</title>
        <authorList>
            <person name="Anantharaman K."/>
            <person name="Brown C.T."/>
            <person name="Hug L.A."/>
            <person name="Sharon I."/>
            <person name="Castelle C.J."/>
            <person name="Probst A.J."/>
            <person name="Thomas B.C."/>
            <person name="Singh A."/>
            <person name="Wilkins M.J."/>
            <person name="Karaoz U."/>
            <person name="Brodie E.L."/>
            <person name="Williams K.H."/>
            <person name="Hubbard S.S."/>
            <person name="Banfield J.F."/>
        </authorList>
    </citation>
    <scope>NUCLEOTIDE SEQUENCE [LARGE SCALE GENOMIC DNA]</scope>
</reference>
<dbReference type="EMBL" id="MHTX01000036">
    <property type="protein sequence ID" value="OHA67633.1"/>
    <property type="molecule type" value="Genomic_DNA"/>
</dbReference>
<comment type="similarity">
    <text evidence="1">Belongs to the bacterial ribosomal protein bL27 family.</text>
</comment>
<evidence type="ECO:0000256" key="4">
    <source>
        <dbReference type="ARBA" id="ARBA00035175"/>
    </source>
</evidence>
<name>A0A1G2R484_9BACT</name>
<dbReference type="PRINTS" id="PR00063">
    <property type="entry name" value="RIBOSOMALL27"/>
</dbReference>
<evidence type="ECO:0000256" key="3">
    <source>
        <dbReference type="ARBA" id="ARBA00023274"/>
    </source>
</evidence>
<evidence type="ECO:0000256" key="5">
    <source>
        <dbReference type="ARBA" id="ARBA00035477"/>
    </source>
</evidence>
<dbReference type="SUPFAM" id="SSF110324">
    <property type="entry name" value="Ribosomal L27 protein-like"/>
    <property type="match status" value="1"/>
</dbReference>
<keyword evidence="3" id="KW-0687">Ribonucleoprotein</keyword>
<dbReference type="Gene3D" id="2.40.50.100">
    <property type="match status" value="1"/>
</dbReference>
<dbReference type="PANTHER" id="PTHR15893:SF0">
    <property type="entry name" value="LARGE RIBOSOMAL SUBUNIT PROTEIN BL27M"/>
    <property type="match status" value="1"/>
</dbReference>
<organism evidence="6 7">
    <name type="scientific">Candidatus Wildermuthbacteria bacterium RIFCSPHIGHO2_02_FULL_47_17</name>
    <dbReference type="NCBI Taxonomy" id="1802452"/>
    <lineage>
        <taxon>Bacteria</taxon>
        <taxon>Candidatus Wildermuthiibacteriota</taxon>
    </lineage>
</organism>
<dbReference type="NCBIfam" id="TIGR00062">
    <property type="entry name" value="L27"/>
    <property type="match status" value="1"/>
</dbReference>